<protein>
    <recommendedName>
        <fullName evidence="3">Nitroreductase domain-containing protein</fullName>
    </recommendedName>
</protein>
<dbReference type="GO" id="GO:0016491">
    <property type="term" value="F:oxidoreductase activity"/>
    <property type="evidence" value="ECO:0007669"/>
    <property type="project" value="UniProtKB-KW"/>
</dbReference>
<organism evidence="4">
    <name type="scientific">hydrothermal vent metagenome</name>
    <dbReference type="NCBI Taxonomy" id="652676"/>
    <lineage>
        <taxon>unclassified sequences</taxon>
        <taxon>metagenomes</taxon>
        <taxon>ecological metagenomes</taxon>
    </lineage>
</organism>
<accession>A0A3B0RQL4</accession>
<dbReference type="SUPFAM" id="SSF55469">
    <property type="entry name" value="FMN-dependent nitroreductase-like"/>
    <property type="match status" value="1"/>
</dbReference>
<evidence type="ECO:0000256" key="1">
    <source>
        <dbReference type="ARBA" id="ARBA00007118"/>
    </source>
</evidence>
<dbReference type="CDD" id="cd02062">
    <property type="entry name" value="Nitro_FMN_reductase"/>
    <property type="match status" value="1"/>
</dbReference>
<dbReference type="AlphaFoldDB" id="A0A3B0RQL4"/>
<dbReference type="InterPro" id="IPR029479">
    <property type="entry name" value="Nitroreductase"/>
</dbReference>
<name>A0A3B0RQL4_9ZZZZ</name>
<feature type="domain" description="Nitroreductase" evidence="3">
    <location>
        <begin position="12"/>
        <end position="63"/>
    </location>
</feature>
<gene>
    <name evidence="4" type="ORF">MNBD_ACTINO01-439</name>
</gene>
<dbReference type="PANTHER" id="PTHR43673">
    <property type="entry name" value="NAD(P)H NITROREDUCTASE YDGI-RELATED"/>
    <property type="match status" value="1"/>
</dbReference>
<feature type="domain" description="Nitroreductase" evidence="3">
    <location>
        <begin position="85"/>
        <end position="139"/>
    </location>
</feature>
<dbReference type="InterPro" id="IPR000415">
    <property type="entry name" value="Nitroreductase-like"/>
</dbReference>
<evidence type="ECO:0000256" key="2">
    <source>
        <dbReference type="ARBA" id="ARBA00023002"/>
    </source>
</evidence>
<comment type="similarity">
    <text evidence="1">Belongs to the nitroreductase family.</text>
</comment>
<evidence type="ECO:0000259" key="3">
    <source>
        <dbReference type="Pfam" id="PF00881"/>
    </source>
</evidence>
<dbReference type="PANTHER" id="PTHR43673:SF10">
    <property type="entry name" value="NADH DEHYDROGENASE_NAD(P)H NITROREDUCTASE XCC3605-RELATED"/>
    <property type="match status" value="1"/>
</dbReference>
<evidence type="ECO:0000313" key="4">
    <source>
        <dbReference type="EMBL" id="VAV95650.1"/>
    </source>
</evidence>
<keyword evidence="2" id="KW-0560">Oxidoreductase</keyword>
<dbReference type="EMBL" id="UOEI01000154">
    <property type="protein sequence ID" value="VAV95650.1"/>
    <property type="molecule type" value="Genomic_DNA"/>
</dbReference>
<proteinExistence type="inferred from homology"/>
<dbReference type="Gene3D" id="3.40.109.10">
    <property type="entry name" value="NADH Oxidase"/>
    <property type="match status" value="1"/>
</dbReference>
<reference evidence="4" key="1">
    <citation type="submission" date="2018-06" db="EMBL/GenBank/DDBJ databases">
        <authorList>
            <person name="Zhirakovskaya E."/>
        </authorList>
    </citation>
    <scope>NUCLEOTIDE SEQUENCE</scope>
</reference>
<sequence>MNPCYTSILRLRAIREFEDRPIDPADLDAVLEAARWTGSSKNRQSWSFIVVDDSRQKERLTKAGDFTTPIANAPAAICLVQEPEGYEFDTGRLAQNIMLAADALGLATCPITLHREEMAAEILRLPEGRRCRYAIAIGYPGPAAGPARFGGRKEIGELVYHNRYDG</sequence>
<dbReference type="Pfam" id="PF00881">
    <property type="entry name" value="Nitroreductase"/>
    <property type="match status" value="2"/>
</dbReference>